<sequence>MFVLIRKLPRLTHLGFKCVSMESIQADLSVPDSGDGCAEPLDTRIQNMVIHINQNKPSWMNIVPVLKCLMLRIPTLVQLSAIQAPAKPVLDIVSAYAQQYPHLTSIKLVLNDSDDPFARKRTCQA</sequence>
<dbReference type="OrthoDB" id="5664002at2759"/>
<dbReference type="EMBL" id="JANBUL010000197">
    <property type="protein sequence ID" value="KAJ2779032.1"/>
    <property type="molecule type" value="Genomic_DNA"/>
</dbReference>
<name>A0A9W8LH68_9FUNG</name>
<gene>
    <name evidence="1" type="ORF">H4R18_004238</name>
</gene>
<organism evidence="1 2">
    <name type="scientific">Coemansia javaensis</name>
    <dbReference type="NCBI Taxonomy" id="2761396"/>
    <lineage>
        <taxon>Eukaryota</taxon>
        <taxon>Fungi</taxon>
        <taxon>Fungi incertae sedis</taxon>
        <taxon>Zoopagomycota</taxon>
        <taxon>Kickxellomycotina</taxon>
        <taxon>Kickxellomycetes</taxon>
        <taxon>Kickxellales</taxon>
        <taxon>Kickxellaceae</taxon>
        <taxon>Coemansia</taxon>
    </lineage>
</organism>
<evidence type="ECO:0000313" key="1">
    <source>
        <dbReference type="EMBL" id="KAJ2779032.1"/>
    </source>
</evidence>
<dbReference type="Proteomes" id="UP001140217">
    <property type="component" value="Unassembled WGS sequence"/>
</dbReference>
<protein>
    <submittedName>
        <fullName evidence="1">Uncharacterized protein</fullName>
    </submittedName>
</protein>
<proteinExistence type="predicted"/>
<accession>A0A9W8LH68</accession>
<keyword evidence="2" id="KW-1185">Reference proteome</keyword>
<dbReference type="AlphaFoldDB" id="A0A9W8LH68"/>
<evidence type="ECO:0000313" key="2">
    <source>
        <dbReference type="Proteomes" id="UP001140217"/>
    </source>
</evidence>
<reference evidence="1" key="1">
    <citation type="submission" date="2022-07" db="EMBL/GenBank/DDBJ databases">
        <title>Phylogenomic reconstructions and comparative analyses of Kickxellomycotina fungi.</title>
        <authorList>
            <person name="Reynolds N.K."/>
            <person name="Stajich J.E."/>
            <person name="Barry K."/>
            <person name="Grigoriev I.V."/>
            <person name="Crous P."/>
            <person name="Smith M.E."/>
        </authorList>
    </citation>
    <scope>NUCLEOTIDE SEQUENCE</scope>
    <source>
        <strain evidence="1">NBRC 105414</strain>
    </source>
</reference>
<comment type="caution">
    <text evidence="1">The sequence shown here is derived from an EMBL/GenBank/DDBJ whole genome shotgun (WGS) entry which is preliminary data.</text>
</comment>